<reference evidence="14 15" key="1">
    <citation type="submission" date="2023-03" db="EMBL/GenBank/DDBJ databases">
        <title>Novosphingobium cyanobacteriorum sp. nov., isolated from a eutrophic reservoir during the Microcystis bloom period.</title>
        <authorList>
            <person name="Kang M."/>
            <person name="Le V."/>
            <person name="Ko S.-R."/>
            <person name="Lee S.-A."/>
            <person name="Ahn C.-Y."/>
        </authorList>
    </citation>
    <scope>NUCLEOTIDE SEQUENCE [LARGE SCALE GENOMIC DNA]</scope>
    <source>
        <strain evidence="14 15">HBC54</strain>
    </source>
</reference>
<keyword evidence="5" id="KW-1003">Cell membrane</keyword>
<comment type="subcellular location">
    <subcellularLocation>
        <location evidence="2 13">Cell membrane</location>
        <topology evidence="2 13">Multi-pass membrane protein</topology>
    </subcellularLocation>
</comment>
<evidence type="ECO:0000256" key="6">
    <source>
        <dbReference type="ARBA" id="ARBA00022596"/>
    </source>
</evidence>
<keyword evidence="10" id="KW-0921">Nickel transport</keyword>
<dbReference type="Proteomes" id="UP001222770">
    <property type="component" value="Unassembled WGS sequence"/>
</dbReference>
<keyword evidence="3" id="KW-0171">Cobalt transport</keyword>
<evidence type="ECO:0000256" key="8">
    <source>
        <dbReference type="ARBA" id="ARBA00022989"/>
    </source>
</evidence>
<evidence type="ECO:0000313" key="15">
    <source>
        <dbReference type="Proteomes" id="UP001222770"/>
    </source>
</evidence>
<keyword evidence="4 13" id="KW-0813">Transport</keyword>
<dbReference type="EMBL" id="JAROCY010000031">
    <property type="protein sequence ID" value="MDF8335581.1"/>
    <property type="molecule type" value="Genomic_DNA"/>
</dbReference>
<dbReference type="Pfam" id="PF03824">
    <property type="entry name" value="NicO"/>
    <property type="match status" value="1"/>
</dbReference>
<proteinExistence type="inferred from homology"/>
<evidence type="ECO:0000256" key="12">
    <source>
        <dbReference type="ARBA" id="ARBA00023285"/>
    </source>
</evidence>
<organism evidence="14 15">
    <name type="scientific">Novosphingobium cyanobacteriorum</name>
    <dbReference type="NCBI Taxonomy" id="3024215"/>
    <lineage>
        <taxon>Bacteria</taxon>
        <taxon>Pseudomonadati</taxon>
        <taxon>Pseudomonadota</taxon>
        <taxon>Alphaproteobacteria</taxon>
        <taxon>Sphingomonadales</taxon>
        <taxon>Sphingomonadaceae</taxon>
        <taxon>Novosphingobium</taxon>
    </lineage>
</organism>
<evidence type="ECO:0000256" key="5">
    <source>
        <dbReference type="ARBA" id="ARBA00022475"/>
    </source>
</evidence>
<keyword evidence="12" id="KW-0170">Cobalt</keyword>
<comment type="function">
    <text evidence="1">Efflux system for nickel and cobalt.</text>
</comment>
<evidence type="ECO:0000256" key="4">
    <source>
        <dbReference type="ARBA" id="ARBA00022448"/>
    </source>
</evidence>
<dbReference type="InterPro" id="IPR011541">
    <property type="entry name" value="Ni/Co_transpt_high_affinity"/>
</dbReference>
<name>A0ABT6CP60_9SPHN</name>
<dbReference type="InterPro" id="IPR051224">
    <property type="entry name" value="NiCoT_RcnA"/>
</dbReference>
<keyword evidence="9" id="KW-0406">Ion transport</keyword>
<evidence type="ECO:0000313" key="14">
    <source>
        <dbReference type="EMBL" id="MDF8335581.1"/>
    </source>
</evidence>
<evidence type="ECO:0000256" key="13">
    <source>
        <dbReference type="RuleBase" id="RU362101"/>
    </source>
</evidence>
<dbReference type="RefSeq" id="WP_277280541.1">
    <property type="nucleotide sequence ID" value="NZ_JAROCY010000031.1"/>
</dbReference>
<feature type="transmembrane region" description="Helical" evidence="13">
    <location>
        <begin position="12"/>
        <end position="31"/>
    </location>
</feature>
<comment type="caution">
    <text evidence="14">The sequence shown here is derived from an EMBL/GenBank/DDBJ whole genome shotgun (WGS) entry which is preliminary data.</text>
</comment>
<keyword evidence="15" id="KW-1185">Reference proteome</keyword>
<evidence type="ECO:0000256" key="10">
    <source>
        <dbReference type="ARBA" id="ARBA00023112"/>
    </source>
</evidence>
<sequence>MLDLTNLLAQGGAHAWLFIPSAILLGALHGLEPGHSKTMMAAFIIAVKGTIRQAILLGPVGPKLRFWPC</sequence>
<comment type="caution">
    <text evidence="13">Lacks conserved residue(s) required for the propagation of feature annotation.</text>
</comment>
<evidence type="ECO:0000256" key="3">
    <source>
        <dbReference type="ARBA" id="ARBA00022426"/>
    </source>
</evidence>
<evidence type="ECO:0000256" key="2">
    <source>
        <dbReference type="ARBA" id="ARBA00004651"/>
    </source>
</evidence>
<dbReference type="PANTHER" id="PTHR40659:SF1">
    <property type="entry name" value="NICKEL_COBALT EFFLUX SYSTEM RCNA"/>
    <property type="match status" value="1"/>
</dbReference>
<evidence type="ECO:0000256" key="9">
    <source>
        <dbReference type="ARBA" id="ARBA00023065"/>
    </source>
</evidence>
<dbReference type="PANTHER" id="PTHR40659">
    <property type="entry name" value="NICKEL/COBALT EFFLUX SYSTEM RCNA"/>
    <property type="match status" value="1"/>
</dbReference>
<evidence type="ECO:0000256" key="7">
    <source>
        <dbReference type="ARBA" id="ARBA00022692"/>
    </source>
</evidence>
<accession>A0ABT6CP60</accession>
<gene>
    <name evidence="14" type="ORF">POM99_20430</name>
</gene>
<protein>
    <recommendedName>
        <fullName evidence="13">Nickel/cobalt efflux system</fullName>
    </recommendedName>
</protein>
<keyword evidence="7 13" id="KW-0812">Transmembrane</keyword>
<keyword evidence="6" id="KW-0533">Nickel</keyword>
<evidence type="ECO:0000256" key="11">
    <source>
        <dbReference type="ARBA" id="ARBA00023136"/>
    </source>
</evidence>
<keyword evidence="11 13" id="KW-0472">Membrane</keyword>
<comment type="similarity">
    <text evidence="13">Belongs to the NiCoT transporter (TC 2.A.52) family.</text>
</comment>
<evidence type="ECO:0000256" key="1">
    <source>
        <dbReference type="ARBA" id="ARBA00002510"/>
    </source>
</evidence>
<keyword evidence="8 13" id="KW-1133">Transmembrane helix</keyword>